<evidence type="ECO:0000313" key="1">
    <source>
        <dbReference type="EMBL" id="EJK61972.1"/>
    </source>
</evidence>
<organism evidence="1 2">
    <name type="scientific">Thalassiosira oceanica</name>
    <name type="common">Marine diatom</name>
    <dbReference type="NCBI Taxonomy" id="159749"/>
    <lineage>
        <taxon>Eukaryota</taxon>
        <taxon>Sar</taxon>
        <taxon>Stramenopiles</taxon>
        <taxon>Ochrophyta</taxon>
        <taxon>Bacillariophyta</taxon>
        <taxon>Coscinodiscophyceae</taxon>
        <taxon>Thalassiosirophycidae</taxon>
        <taxon>Thalassiosirales</taxon>
        <taxon>Thalassiosiraceae</taxon>
        <taxon>Thalassiosira</taxon>
    </lineage>
</organism>
<reference evidence="1 2" key="1">
    <citation type="journal article" date="2012" name="Genome Biol.">
        <title>Genome and low-iron response of an oceanic diatom adapted to chronic iron limitation.</title>
        <authorList>
            <person name="Lommer M."/>
            <person name="Specht M."/>
            <person name="Roy A.S."/>
            <person name="Kraemer L."/>
            <person name="Andreson R."/>
            <person name="Gutowska M.A."/>
            <person name="Wolf J."/>
            <person name="Bergner S.V."/>
            <person name="Schilhabel M.B."/>
            <person name="Klostermeier U.C."/>
            <person name="Beiko R.G."/>
            <person name="Rosenstiel P."/>
            <person name="Hippler M."/>
            <person name="Laroche J."/>
        </authorList>
    </citation>
    <scope>NUCLEOTIDE SEQUENCE [LARGE SCALE GENOMIC DNA]</scope>
    <source>
        <strain evidence="1 2">CCMP1005</strain>
    </source>
</reference>
<comment type="caution">
    <text evidence="1">The sequence shown here is derived from an EMBL/GenBank/DDBJ whole genome shotgun (WGS) entry which is preliminary data.</text>
</comment>
<dbReference type="AlphaFoldDB" id="K0SUL8"/>
<feature type="non-terminal residue" evidence="1">
    <location>
        <position position="1"/>
    </location>
</feature>
<gene>
    <name evidence="1" type="ORF">THAOC_17443</name>
</gene>
<protein>
    <submittedName>
        <fullName evidence="1">Uncharacterized protein</fullName>
    </submittedName>
</protein>
<dbReference type="EMBL" id="AGNL01019243">
    <property type="protein sequence ID" value="EJK61972.1"/>
    <property type="molecule type" value="Genomic_DNA"/>
</dbReference>
<proteinExistence type="predicted"/>
<keyword evidence="2" id="KW-1185">Reference proteome</keyword>
<accession>K0SUL8</accession>
<name>K0SUL8_THAOC</name>
<evidence type="ECO:0000313" key="2">
    <source>
        <dbReference type="Proteomes" id="UP000266841"/>
    </source>
</evidence>
<sequence length="134" mass="14243">PREGPAAREHTDVARVRIGDGGGGGGLSTAVFWKIKGQIPKVCFSVRTPVKLKRGPRGVRSSYRALRAADALMMPTVNIFSRSMKNSEFPSRSDVPFSALTVLCFFLSSPALSYGVVTGADTAGWDCVSFTSSG</sequence>
<dbReference type="Proteomes" id="UP000266841">
    <property type="component" value="Unassembled WGS sequence"/>
</dbReference>